<evidence type="ECO:0000259" key="2">
    <source>
        <dbReference type="Pfam" id="PF01619"/>
    </source>
</evidence>
<dbReference type="GO" id="GO:0071949">
    <property type="term" value="F:FAD binding"/>
    <property type="evidence" value="ECO:0007669"/>
    <property type="project" value="TreeGrafter"/>
</dbReference>
<evidence type="ECO:0000256" key="1">
    <source>
        <dbReference type="ARBA" id="ARBA00023002"/>
    </source>
</evidence>
<dbReference type="InterPro" id="IPR029041">
    <property type="entry name" value="FAD-linked_oxidoreductase-like"/>
</dbReference>
<dbReference type="PANTHER" id="PTHR13914:SF0">
    <property type="entry name" value="PROLINE DEHYDROGENASE 1, MITOCHONDRIAL"/>
    <property type="match status" value="1"/>
</dbReference>
<gene>
    <name evidence="3" type="ORF">AAG747_17410</name>
</gene>
<comment type="caution">
    <text evidence="3">The sequence shown here is derived from an EMBL/GenBank/DDBJ whole genome shotgun (WGS) entry which is preliminary data.</text>
</comment>
<keyword evidence="1" id="KW-0560">Oxidoreductase</keyword>
<feature type="domain" description="Proline dehydrogenase" evidence="2">
    <location>
        <begin position="82"/>
        <end position="390"/>
    </location>
</feature>
<evidence type="ECO:0000313" key="4">
    <source>
        <dbReference type="Proteomes" id="UP001403385"/>
    </source>
</evidence>
<dbReference type="Proteomes" id="UP001403385">
    <property type="component" value="Unassembled WGS sequence"/>
</dbReference>
<proteinExistence type="predicted"/>
<dbReference type="AlphaFoldDB" id="A0AAW9SB35"/>
<keyword evidence="4" id="KW-1185">Reference proteome</keyword>
<dbReference type="PANTHER" id="PTHR13914">
    <property type="entry name" value="PROLINE OXIDASE"/>
    <property type="match status" value="1"/>
</dbReference>
<dbReference type="SUPFAM" id="SSF51730">
    <property type="entry name" value="FAD-linked oxidoreductase"/>
    <property type="match status" value="1"/>
</dbReference>
<dbReference type="RefSeq" id="WP_346822484.1">
    <property type="nucleotide sequence ID" value="NZ_JBDKWZ010000010.1"/>
</dbReference>
<name>A0AAW9SB35_9BACT</name>
<dbReference type="EMBL" id="JBDKWZ010000010">
    <property type="protein sequence ID" value="MEN7549705.1"/>
    <property type="molecule type" value="Genomic_DNA"/>
</dbReference>
<sequence>MRLQSKLSFDNTSDAFAYKSDAELKKAQFIFSSMRYPWLVNLGIRLTPTLIHWNFPITGLIRSTIFEQFVGGESLERTATVVQKLADHHVEVILDYGVEGKATEASFEQACKEFIHLIEYTATQPNIPFISIKLTGLARFQLLEKLSEEIQLDKNMAMVNLSGITLNAEEQTEWLKVIERVDRICAAAAIHKVGVLIDAEESWIQQAIDAVALYMMEKYNHEQLLIYNTYQLYRHDRLQFLIDNHTYAQRHGFLLGAKLVRGAYMEKENLRAQQMGYLSPIQPDKEATDRDYNAAVEYCLAEVNSIGTVVASHNEWSNEFTTNVMSDSQIPLDHPHVHFSQLYGMSDHITFNLAKAGCKVSKYLPYGPIKDVIPYLLRRAQENSSISGQTGRELELIQKELIRRRITTNQHR</sequence>
<protein>
    <submittedName>
        <fullName evidence="3">Proline dehydrogenase family protein</fullName>
    </submittedName>
</protein>
<dbReference type="InterPro" id="IPR002872">
    <property type="entry name" value="Proline_DH_dom"/>
</dbReference>
<dbReference type="Pfam" id="PF01619">
    <property type="entry name" value="Pro_dh"/>
    <property type="match status" value="1"/>
</dbReference>
<dbReference type="InterPro" id="IPR015659">
    <property type="entry name" value="Proline_oxidase"/>
</dbReference>
<reference evidence="3 4" key="1">
    <citation type="submission" date="2024-04" db="EMBL/GenBank/DDBJ databases">
        <title>Novel genus in family Flammeovirgaceae.</title>
        <authorList>
            <person name="Nguyen T.H."/>
            <person name="Vuong T.Q."/>
            <person name="Le H."/>
            <person name="Kim S.-G."/>
        </authorList>
    </citation>
    <scope>NUCLEOTIDE SEQUENCE [LARGE SCALE GENOMIC DNA]</scope>
    <source>
        <strain evidence="3 4">JCM 23209</strain>
    </source>
</reference>
<dbReference type="Gene3D" id="3.20.20.220">
    <property type="match status" value="1"/>
</dbReference>
<evidence type="ECO:0000313" key="3">
    <source>
        <dbReference type="EMBL" id="MEN7549705.1"/>
    </source>
</evidence>
<dbReference type="GO" id="GO:0010133">
    <property type="term" value="P:L-proline catabolic process to L-glutamate"/>
    <property type="evidence" value="ECO:0007669"/>
    <property type="project" value="TreeGrafter"/>
</dbReference>
<organism evidence="3 4">
    <name type="scientific">Rapidithrix thailandica</name>
    <dbReference type="NCBI Taxonomy" id="413964"/>
    <lineage>
        <taxon>Bacteria</taxon>
        <taxon>Pseudomonadati</taxon>
        <taxon>Bacteroidota</taxon>
        <taxon>Cytophagia</taxon>
        <taxon>Cytophagales</taxon>
        <taxon>Flammeovirgaceae</taxon>
        <taxon>Rapidithrix</taxon>
    </lineage>
</organism>
<dbReference type="GO" id="GO:0004657">
    <property type="term" value="F:proline dehydrogenase activity"/>
    <property type="evidence" value="ECO:0007669"/>
    <property type="project" value="InterPro"/>
</dbReference>
<accession>A0AAW9SB35</accession>